<dbReference type="InterPro" id="IPR018791">
    <property type="entry name" value="UV_resistance/autophagy_Atg14"/>
</dbReference>
<feature type="compositionally biased region" description="Low complexity" evidence="5">
    <location>
        <begin position="844"/>
        <end position="862"/>
    </location>
</feature>
<comment type="similarity">
    <text evidence="1">Belongs to the ATG14 family.</text>
</comment>
<keyword evidence="7" id="KW-1185">Reference proteome</keyword>
<protein>
    <recommendedName>
        <fullName evidence="2">Autophagy-related protein 14</fullName>
    </recommendedName>
</protein>
<feature type="compositionally biased region" description="Low complexity" evidence="5">
    <location>
        <begin position="143"/>
        <end position="170"/>
    </location>
</feature>
<dbReference type="Proteomes" id="UP000565441">
    <property type="component" value="Unassembled WGS sequence"/>
</dbReference>
<dbReference type="GO" id="GO:0035493">
    <property type="term" value="P:SNARE complex assembly"/>
    <property type="evidence" value="ECO:0007669"/>
    <property type="project" value="TreeGrafter"/>
</dbReference>
<evidence type="ECO:0000256" key="1">
    <source>
        <dbReference type="ARBA" id="ARBA00009574"/>
    </source>
</evidence>
<dbReference type="GO" id="GO:0005768">
    <property type="term" value="C:endosome"/>
    <property type="evidence" value="ECO:0007669"/>
    <property type="project" value="TreeGrafter"/>
</dbReference>
<evidence type="ECO:0000256" key="5">
    <source>
        <dbReference type="SAM" id="MobiDB-lite"/>
    </source>
</evidence>
<dbReference type="GO" id="GO:0000323">
    <property type="term" value="C:lytic vacuole"/>
    <property type="evidence" value="ECO:0007669"/>
    <property type="project" value="TreeGrafter"/>
</dbReference>
<dbReference type="Pfam" id="PF10186">
    <property type="entry name" value="ATG14"/>
    <property type="match status" value="1"/>
</dbReference>
<evidence type="ECO:0000256" key="4">
    <source>
        <dbReference type="SAM" id="Coils"/>
    </source>
</evidence>
<organism evidence="6 7">
    <name type="scientific">Tricholomella constricta</name>
    <dbReference type="NCBI Taxonomy" id="117010"/>
    <lineage>
        <taxon>Eukaryota</taxon>
        <taxon>Fungi</taxon>
        <taxon>Dikarya</taxon>
        <taxon>Basidiomycota</taxon>
        <taxon>Agaricomycotina</taxon>
        <taxon>Agaricomycetes</taxon>
        <taxon>Agaricomycetidae</taxon>
        <taxon>Agaricales</taxon>
        <taxon>Tricholomatineae</taxon>
        <taxon>Lyophyllaceae</taxon>
        <taxon>Tricholomella</taxon>
    </lineage>
</organism>
<proteinExistence type="inferred from homology"/>
<feature type="region of interest" description="Disordered" evidence="5">
    <location>
        <begin position="440"/>
        <end position="474"/>
    </location>
</feature>
<feature type="region of interest" description="Disordered" evidence="5">
    <location>
        <begin position="914"/>
        <end position="983"/>
    </location>
</feature>
<dbReference type="GO" id="GO:0000149">
    <property type="term" value="F:SNARE binding"/>
    <property type="evidence" value="ECO:0007669"/>
    <property type="project" value="TreeGrafter"/>
</dbReference>
<dbReference type="AlphaFoldDB" id="A0A8H5H636"/>
<gene>
    <name evidence="6" type="ORF">D9615_006385</name>
</gene>
<sequence length="983" mass="107030">MSDLRPPVHMSNDWTLVDRRIRHVTAIQIRNLTPFPARDSLASALTQPAEQSQFTSHGHLSDDLDVAMQRKRSRRISVNSVTTHRSMRSEDGTWEEGLPGGTMIERGRRTSGPRVSFPSEGGDHRQRATSGSAPTIRPHRARTSSMASTAASHTSSPSLSTMSHLGGSSSAAASSFSAMLPDNSQTGLEKVIQSRLVETFLAITIPQPSTPPLPPTNSAQPTSPLRSPTFRDKPSPSKPVEGNVARKVVKPPHLSPTEKSSAKARRDSATSPRLPQKPSLSHVKSASTSVLRTNGDVKRAPPHSTSAPLAQKPPSKLETSTPNYFSPIHRPSTHPYFAIDARSTHEFIEDTDCSGYEMRIEVWGRVNSRWREDTLGKGKEKEADGADSGAEWKVLEERNVDLRDLVPFSENFVTDNSQLPSNSLLITLSPPGETFYLPPHPPFRHRSPSPSGGYASDPESDVRRVKPTGMATPPATAALMGHSDATTTALSRRRHRGGVGAATVYPEEVSKTAGWQDLFKLVTLQSCILDNGRSLSDVVRGIDKSLEADIIFAQRREVSEREARLEELAAYHKKVVEEADQLRNQIQTRLDNLRQRKHLLKLAREQLEGEVAYEHEMEEAIVQDRALHSSLRSRFGPTRTTLLSILSSIYPIELLSPPDLLYTILDVPLPIPLSSSDPAPPLIMPLQKDVNEDAVATSLGYAAQVVQLLAAYLGKGLVYPVTCIGSRSLIKDNISAMVGPRMFPLYSKGVDTYRFEYGVFLLNKDIELLMADRDLRALDMRHTLPNLKNLLLTLTDGEGARLRQSRPPDSPMSLASNLGSLSRPGSPVDPNSITPKASDTAGLDGSTPPASGSTTPTAATTDASKKGRPFLAFSPLTDFLRGRYSSSSQISVKGSPNPLEEVHISKECHATLTAHQSSEQQASGGGDDDNDERKAISDISRAVSVVEGWKPVPAPIANGEEPALDEEDSPAHATPLLPLTRVR</sequence>
<name>A0A8H5H636_9AGAR</name>
<accession>A0A8H5H636</accession>
<keyword evidence="3 4" id="KW-0175">Coiled coil</keyword>
<evidence type="ECO:0000313" key="7">
    <source>
        <dbReference type="Proteomes" id="UP000565441"/>
    </source>
</evidence>
<feature type="region of interest" description="Disordered" evidence="5">
    <location>
        <begin position="75"/>
        <end position="170"/>
    </location>
</feature>
<feature type="compositionally biased region" description="Polar residues" evidence="5">
    <location>
        <begin position="217"/>
        <end position="226"/>
    </location>
</feature>
<dbReference type="EMBL" id="JAACJP010000024">
    <property type="protein sequence ID" value="KAF5377306.1"/>
    <property type="molecule type" value="Genomic_DNA"/>
</dbReference>
<feature type="region of interest" description="Disordered" evidence="5">
    <location>
        <begin position="799"/>
        <end position="868"/>
    </location>
</feature>
<dbReference type="PANTHER" id="PTHR15157:SF5">
    <property type="entry name" value="UV RADIATION RESISTANCE-ASSOCIATED GENE PROTEIN"/>
    <property type="match status" value="1"/>
</dbReference>
<feature type="compositionally biased region" description="Polar residues" evidence="5">
    <location>
        <begin position="269"/>
        <end position="292"/>
    </location>
</feature>
<evidence type="ECO:0000313" key="6">
    <source>
        <dbReference type="EMBL" id="KAF5377306.1"/>
    </source>
</evidence>
<evidence type="ECO:0000256" key="3">
    <source>
        <dbReference type="ARBA" id="ARBA00023054"/>
    </source>
</evidence>
<reference evidence="6 7" key="1">
    <citation type="journal article" date="2020" name="ISME J.">
        <title>Uncovering the hidden diversity of litter-decomposition mechanisms in mushroom-forming fungi.</title>
        <authorList>
            <person name="Floudas D."/>
            <person name="Bentzer J."/>
            <person name="Ahren D."/>
            <person name="Johansson T."/>
            <person name="Persson P."/>
            <person name="Tunlid A."/>
        </authorList>
    </citation>
    <scope>NUCLEOTIDE SEQUENCE [LARGE SCALE GENOMIC DNA]</scope>
    <source>
        <strain evidence="6 7">CBS 661.87</strain>
    </source>
</reference>
<dbReference type="PANTHER" id="PTHR15157">
    <property type="entry name" value="UV RADIATION RESISTANCE-ASSOCIATED GENE PROTEIN"/>
    <property type="match status" value="1"/>
</dbReference>
<feature type="coiled-coil region" evidence="4">
    <location>
        <begin position="565"/>
        <end position="610"/>
    </location>
</feature>
<dbReference type="GO" id="GO:0032991">
    <property type="term" value="C:protein-containing complex"/>
    <property type="evidence" value="ECO:0007669"/>
    <property type="project" value="UniProtKB-ARBA"/>
</dbReference>
<comment type="caution">
    <text evidence="6">The sequence shown here is derived from an EMBL/GenBank/DDBJ whole genome shotgun (WGS) entry which is preliminary data.</text>
</comment>
<dbReference type="OrthoDB" id="72772at2759"/>
<evidence type="ECO:0000256" key="2">
    <source>
        <dbReference type="ARBA" id="ARBA00013807"/>
    </source>
</evidence>
<feature type="region of interest" description="Disordered" evidence="5">
    <location>
        <begin position="206"/>
        <end position="327"/>
    </location>
</feature>